<keyword evidence="2" id="KW-1185">Reference proteome</keyword>
<evidence type="ECO:0000313" key="2">
    <source>
        <dbReference type="Proteomes" id="UP000827889"/>
    </source>
</evidence>
<feature type="region of interest" description="Disordered" evidence="1">
    <location>
        <begin position="82"/>
        <end position="113"/>
    </location>
</feature>
<name>A0ABM3HU11_9MYRT</name>
<feature type="compositionally biased region" description="Basic and acidic residues" evidence="1">
    <location>
        <begin position="224"/>
        <end position="242"/>
    </location>
</feature>
<dbReference type="GeneID" id="115732645"/>
<evidence type="ECO:0000256" key="1">
    <source>
        <dbReference type="SAM" id="MobiDB-lite"/>
    </source>
</evidence>
<proteinExistence type="predicted"/>
<reference evidence="3" key="1">
    <citation type="submission" date="2025-08" db="UniProtKB">
        <authorList>
            <consortium name="RefSeq"/>
        </authorList>
    </citation>
    <scope>IDENTIFICATION</scope>
    <source>
        <tissue evidence="3">Leaf</tissue>
    </source>
</reference>
<dbReference type="Proteomes" id="UP000827889">
    <property type="component" value="Chromosome 8"/>
</dbReference>
<gene>
    <name evidence="3" type="primary">LOC115732645</name>
</gene>
<evidence type="ECO:0000313" key="3">
    <source>
        <dbReference type="RefSeq" id="XP_048140090.1"/>
    </source>
</evidence>
<organism evidence="2 3">
    <name type="scientific">Rhodamnia argentea</name>
    <dbReference type="NCBI Taxonomy" id="178133"/>
    <lineage>
        <taxon>Eukaryota</taxon>
        <taxon>Viridiplantae</taxon>
        <taxon>Streptophyta</taxon>
        <taxon>Embryophyta</taxon>
        <taxon>Tracheophyta</taxon>
        <taxon>Spermatophyta</taxon>
        <taxon>Magnoliopsida</taxon>
        <taxon>eudicotyledons</taxon>
        <taxon>Gunneridae</taxon>
        <taxon>Pentapetalae</taxon>
        <taxon>rosids</taxon>
        <taxon>malvids</taxon>
        <taxon>Myrtales</taxon>
        <taxon>Myrtaceae</taxon>
        <taxon>Myrtoideae</taxon>
        <taxon>Myrteae</taxon>
        <taxon>Australasian group</taxon>
        <taxon>Rhodamnia</taxon>
    </lineage>
</organism>
<accession>A0ABM3HU11</accession>
<feature type="region of interest" description="Disordered" evidence="1">
    <location>
        <begin position="212"/>
        <end position="242"/>
    </location>
</feature>
<sequence length="242" mass="27095">MSPGAYKFNRFSTLMQQSLEPMSLGAEDANTMKIVTKNMEKAKAEILSYKSSVVVTDDASDDDDDTEPSLCKISVLDPLRRKGKGMSYGRLKSSSEKKKKKSKKGTSSTRIESRELVVQATHDETHFPDYSSNSNPFRSAFYPNNIGGPIVNLNFHNRMQQPPYIMPPGNMNGFCPFPSRMQSLYIMPPGIMSGFSPFTSQMLEYHDRSRGTILSQGSSNSFQHLEHPASNREQFDEPKGNS</sequence>
<feature type="compositionally biased region" description="Polar residues" evidence="1">
    <location>
        <begin position="212"/>
        <end position="223"/>
    </location>
</feature>
<protein>
    <submittedName>
        <fullName evidence="3">Uncharacterized protein LOC115732645</fullName>
    </submittedName>
</protein>
<dbReference type="RefSeq" id="XP_048140090.1">
    <property type="nucleotide sequence ID" value="XM_048284133.1"/>
</dbReference>